<keyword evidence="5 6" id="KW-0067">ATP-binding</keyword>
<comment type="pathway">
    <text evidence="6">Purine metabolism; IMP biosynthesis via de novo pathway; 5-amino-1-(5-phospho-D-ribosyl)imidazole from N(2)-formyl-N(1)-(5-phospho-D-ribosyl)glycinamide: step 1/2.</text>
</comment>
<evidence type="ECO:0000313" key="7">
    <source>
        <dbReference type="EMBL" id="OUM87070.1"/>
    </source>
</evidence>
<dbReference type="NCBIfam" id="TIGR00302">
    <property type="entry name" value="phosphoribosylformylglycinamidine synthase subunit PurS"/>
    <property type="match status" value="1"/>
</dbReference>
<comment type="subunit">
    <text evidence="6">Part of the FGAM synthase complex composed of 1 PurL, 1 PurQ and 2 PurS subunits.</text>
</comment>
<sequence length="95" mass="10674">MRFKAEVRVTLRREVLDPQGAAVEQALQVMGHERVANVRVGKLIELWLEASTPEAAQAEAEEIAQRLLANPVLETFQVSVEEARDWPVQPSSVKR</sequence>
<dbReference type="UniPathway" id="UPA00074">
    <property type="reaction ID" value="UER00128"/>
</dbReference>
<evidence type="ECO:0000256" key="1">
    <source>
        <dbReference type="ARBA" id="ARBA00022490"/>
    </source>
</evidence>
<dbReference type="Proteomes" id="UP000196475">
    <property type="component" value="Unassembled WGS sequence"/>
</dbReference>
<keyword evidence="1 6" id="KW-0963">Cytoplasm</keyword>
<dbReference type="EMBL" id="LZRT01000080">
    <property type="protein sequence ID" value="OUM87070.1"/>
    <property type="molecule type" value="Genomic_DNA"/>
</dbReference>
<dbReference type="InterPro" id="IPR036604">
    <property type="entry name" value="PurS-like_sf"/>
</dbReference>
<dbReference type="GO" id="GO:0005524">
    <property type="term" value="F:ATP binding"/>
    <property type="evidence" value="ECO:0007669"/>
    <property type="project" value="UniProtKB-UniRule"/>
</dbReference>
<dbReference type="SUPFAM" id="SSF82697">
    <property type="entry name" value="PurS-like"/>
    <property type="match status" value="1"/>
</dbReference>
<dbReference type="PANTHER" id="PTHR34696:SF1">
    <property type="entry name" value="PHOSPHORIBOSYLFORMYLGLYCINAMIDINE SYNTHASE SUBUNIT PURS"/>
    <property type="match status" value="1"/>
</dbReference>
<protein>
    <recommendedName>
        <fullName evidence="6">Phosphoribosylformylglycinamidine synthase subunit PurS</fullName>
        <shortName evidence="6">FGAM synthase</shortName>
        <ecNumber evidence="6">6.3.5.3</ecNumber>
    </recommendedName>
    <alternativeName>
        <fullName evidence="6">Formylglycinamide ribonucleotide amidotransferase subunit III</fullName>
        <shortName evidence="6">FGAR amidotransferase III</shortName>
        <shortName evidence="6">FGAR-AT III</shortName>
    </alternativeName>
    <alternativeName>
        <fullName evidence="6">Phosphoribosylformylglycinamidine synthase subunit III</fullName>
    </alternativeName>
</protein>
<keyword evidence="4 6" id="KW-0658">Purine biosynthesis</keyword>
<dbReference type="HAMAP" id="MF_01926">
    <property type="entry name" value="PurS"/>
    <property type="match status" value="1"/>
</dbReference>
<evidence type="ECO:0000256" key="3">
    <source>
        <dbReference type="ARBA" id="ARBA00022741"/>
    </source>
</evidence>
<dbReference type="EC" id="6.3.5.3" evidence="6"/>
<proteinExistence type="inferred from homology"/>
<dbReference type="AlphaFoldDB" id="A0A1Y3PIA1"/>
<dbReference type="GO" id="GO:0006189">
    <property type="term" value="P:'de novo' IMP biosynthetic process"/>
    <property type="evidence" value="ECO:0007669"/>
    <property type="project" value="UniProtKB-UniRule"/>
</dbReference>
<name>A0A1Y3PIA1_9BACI</name>
<organism evidence="7 8">
    <name type="scientific">Bacillus thermozeamaize</name>
    <dbReference type="NCBI Taxonomy" id="230954"/>
    <lineage>
        <taxon>Bacteria</taxon>
        <taxon>Bacillati</taxon>
        <taxon>Bacillota</taxon>
        <taxon>Bacilli</taxon>
        <taxon>Bacillales</taxon>
        <taxon>Bacillaceae</taxon>
        <taxon>Bacillus</taxon>
    </lineage>
</organism>
<dbReference type="NCBIfam" id="NF004630">
    <property type="entry name" value="PRK05974.1"/>
    <property type="match status" value="1"/>
</dbReference>
<dbReference type="InterPro" id="IPR003850">
    <property type="entry name" value="PurS"/>
</dbReference>
<gene>
    <name evidence="6" type="primary">purS</name>
    <name evidence="7" type="ORF">BAA01_16825</name>
</gene>
<dbReference type="GO" id="GO:0005737">
    <property type="term" value="C:cytoplasm"/>
    <property type="evidence" value="ECO:0007669"/>
    <property type="project" value="UniProtKB-SubCell"/>
</dbReference>
<comment type="similarity">
    <text evidence="6">Belongs to the PurS family.</text>
</comment>
<evidence type="ECO:0000256" key="4">
    <source>
        <dbReference type="ARBA" id="ARBA00022755"/>
    </source>
</evidence>
<evidence type="ECO:0000256" key="2">
    <source>
        <dbReference type="ARBA" id="ARBA00022598"/>
    </source>
</evidence>
<comment type="function">
    <text evidence="6">Part of the phosphoribosylformylglycinamidine synthase complex involved in the purines biosynthetic pathway. Catalyzes the ATP-dependent conversion of formylglycinamide ribonucleotide (FGAR) and glutamine to yield formylglycinamidine ribonucleotide (FGAM) and glutamate. The FGAM synthase complex is composed of three subunits. PurQ produces an ammonia molecule by converting glutamine to glutamate. PurL transfers the ammonia molecule to FGAR to form FGAM in an ATP-dependent manner. PurS interacts with PurQ and PurL and is thought to assist in the transfer of the ammonia molecule from PurQ to PurL.</text>
</comment>
<comment type="catalytic activity">
    <reaction evidence="6">
        <text>N(2)-formyl-N(1)-(5-phospho-beta-D-ribosyl)glycinamide + L-glutamine + ATP + H2O = 2-formamido-N(1)-(5-O-phospho-beta-D-ribosyl)acetamidine + L-glutamate + ADP + phosphate + H(+)</text>
        <dbReference type="Rhea" id="RHEA:17129"/>
        <dbReference type="ChEBI" id="CHEBI:15377"/>
        <dbReference type="ChEBI" id="CHEBI:15378"/>
        <dbReference type="ChEBI" id="CHEBI:29985"/>
        <dbReference type="ChEBI" id="CHEBI:30616"/>
        <dbReference type="ChEBI" id="CHEBI:43474"/>
        <dbReference type="ChEBI" id="CHEBI:58359"/>
        <dbReference type="ChEBI" id="CHEBI:147286"/>
        <dbReference type="ChEBI" id="CHEBI:147287"/>
        <dbReference type="ChEBI" id="CHEBI:456216"/>
        <dbReference type="EC" id="6.3.5.3"/>
    </reaction>
</comment>
<evidence type="ECO:0000256" key="5">
    <source>
        <dbReference type="ARBA" id="ARBA00022840"/>
    </source>
</evidence>
<reference evidence="8" key="1">
    <citation type="submission" date="2016-06" db="EMBL/GenBank/DDBJ databases">
        <authorList>
            <person name="Nascimento L."/>
            <person name="Pereira R.V."/>
            <person name="Martins L.F."/>
            <person name="Quaggio R.B."/>
            <person name="Silva A.M."/>
            <person name="Setubal J.C."/>
        </authorList>
    </citation>
    <scope>NUCLEOTIDE SEQUENCE [LARGE SCALE GENOMIC DNA]</scope>
</reference>
<comment type="subcellular location">
    <subcellularLocation>
        <location evidence="6">Cytoplasm</location>
    </subcellularLocation>
</comment>
<dbReference type="Gene3D" id="3.30.1280.10">
    <property type="entry name" value="Phosphoribosylformylglycinamidine synthase subunit PurS"/>
    <property type="match status" value="1"/>
</dbReference>
<keyword evidence="2 6" id="KW-0436">Ligase</keyword>
<dbReference type="PANTHER" id="PTHR34696">
    <property type="entry name" value="PHOSPHORIBOSYLFORMYLGLYCINAMIDINE SYNTHASE SUBUNIT PURS"/>
    <property type="match status" value="1"/>
</dbReference>
<keyword evidence="3 6" id="KW-0547">Nucleotide-binding</keyword>
<accession>A0A1Y3PIA1</accession>
<dbReference type="GO" id="GO:0004642">
    <property type="term" value="F:phosphoribosylformylglycinamidine synthase activity"/>
    <property type="evidence" value="ECO:0007669"/>
    <property type="project" value="UniProtKB-UniRule"/>
</dbReference>
<dbReference type="Pfam" id="PF02700">
    <property type="entry name" value="PurS"/>
    <property type="match status" value="1"/>
</dbReference>
<comment type="caution">
    <text evidence="7">The sequence shown here is derived from an EMBL/GenBank/DDBJ whole genome shotgun (WGS) entry which is preliminary data.</text>
</comment>
<evidence type="ECO:0000256" key="6">
    <source>
        <dbReference type="HAMAP-Rule" id="MF_01926"/>
    </source>
</evidence>
<evidence type="ECO:0000313" key="8">
    <source>
        <dbReference type="Proteomes" id="UP000196475"/>
    </source>
</evidence>